<dbReference type="FunFam" id="1.20.120.140:FF:000008">
    <property type="entry name" value="Signal recognition particle receptor FtsY"/>
    <property type="match status" value="1"/>
</dbReference>
<dbReference type="PROSITE" id="PS00300">
    <property type="entry name" value="SRP54"/>
    <property type="match status" value="1"/>
</dbReference>
<comment type="similarity">
    <text evidence="9">Belongs to the GTP-binding SRP family. FtsY subfamily.</text>
</comment>
<keyword evidence="6 9" id="KW-0472">Membrane</keyword>
<feature type="binding site" evidence="9">
    <location>
        <begin position="110"/>
        <end position="117"/>
    </location>
    <ligand>
        <name>GTP</name>
        <dbReference type="ChEBI" id="CHEBI:37565"/>
    </ligand>
</feature>
<dbReference type="InterPro" id="IPR042101">
    <property type="entry name" value="SRP54_N_sf"/>
</dbReference>
<dbReference type="GO" id="GO:0003924">
    <property type="term" value="F:GTPase activity"/>
    <property type="evidence" value="ECO:0007669"/>
    <property type="project" value="UniProtKB-UniRule"/>
</dbReference>
<keyword evidence="5 9" id="KW-0342">GTP-binding</keyword>
<evidence type="ECO:0000259" key="10">
    <source>
        <dbReference type="PROSITE" id="PS00300"/>
    </source>
</evidence>
<comment type="subunit">
    <text evidence="9">Part of the signal recognition particle protein translocation system, which is composed of SRP and FtsY.</text>
</comment>
<dbReference type="STRING" id="1529.SAMN04487885_101257"/>
<evidence type="ECO:0000313" key="13">
    <source>
        <dbReference type="Proteomes" id="UP000182135"/>
    </source>
</evidence>
<dbReference type="Pfam" id="PF02881">
    <property type="entry name" value="SRP54_N"/>
    <property type="match status" value="1"/>
</dbReference>
<dbReference type="Gene3D" id="1.20.120.140">
    <property type="entry name" value="Signal recognition particle SRP54, nucleotide-binding domain"/>
    <property type="match status" value="1"/>
</dbReference>
<evidence type="ECO:0000313" key="11">
    <source>
        <dbReference type="EMBL" id="PWL53510.1"/>
    </source>
</evidence>
<comment type="catalytic activity">
    <reaction evidence="8 9">
        <text>GTP + H2O = GDP + phosphate + H(+)</text>
        <dbReference type="Rhea" id="RHEA:19669"/>
        <dbReference type="ChEBI" id="CHEBI:15377"/>
        <dbReference type="ChEBI" id="CHEBI:15378"/>
        <dbReference type="ChEBI" id="CHEBI:37565"/>
        <dbReference type="ChEBI" id="CHEBI:43474"/>
        <dbReference type="ChEBI" id="CHEBI:58189"/>
        <dbReference type="EC" id="3.6.5.4"/>
    </reaction>
</comment>
<dbReference type="GO" id="GO:0006614">
    <property type="term" value="P:SRP-dependent cotranslational protein targeting to membrane"/>
    <property type="evidence" value="ECO:0007669"/>
    <property type="project" value="InterPro"/>
</dbReference>
<dbReference type="SMART" id="SM00382">
    <property type="entry name" value="AAA"/>
    <property type="match status" value="1"/>
</dbReference>
<dbReference type="GO" id="GO:0005737">
    <property type="term" value="C:cytoplasm"/>
    <property type="evidence" value="ECO:0007669"/>
    <property type="project" value="UniProtKB-SubCell"/>
</dbReference>
<dbReference type="AlphaFoldDB" id="A0A1I2J8R9"/>
<name>A0A1I2J8R9_9CLOT</name>
<dbReference type="InterPro" id="IPR004390">
    <property type="entry name" value="SR_rcpt_FtsY"/>
</dbReference>
<protein>
    <recommendedName>
        <fullName evidence="9">Signal recognition particle receptor FtsY</fullName>
        <shortName evidence="9">SRP receptor</shortName>
        <ecNumber evidence="9">3.6.5.4</ecNumber>
    </recommendedName>
</protein>
<evidence type="ECO:0000256" key="4">
    <source>
        <dbReference type="ARBA" id="ARBA00022801"/>
    </source>
</evidence>
<dbReference type="Gene3D" id="3.40.50.300">
    <property type="entry name" value="P-loop containing nucleotide triphosphate hydrolases"/>
    <property type="match status" value="1"/>
</dbReference>
<dbReference type="Proteomes" id="UP000246114">
    <property type="component" value="Unassembled WGS sequence"/>
</dbReference>
<evidence type="ECO:0000256" key="9">
    <source>
        <dbReference type="HAMAP-Rule" id="MF_00920"/>
    </source>
</evidence>
<organism evidence="12 13">
    <name type="scientific">Clostridium cadaveris</name>
    <dbReference type="NCBI Taxonomy" id="1529"/>
    <lineage>
        <taxon>Bacteria</taxon>
        <taxon>Bacillati</taxon>
        <taxon>Bacillota</taxon>
        <taxon>Clostridia</taxon>
        <taxon>Eubacteriales</taxon>
        <taxon>Clostridiaceae</taxon>
        <taxon>Clostridium</taxon>
    </lineage>
</organism>
<dbReference type="InterPro" id="IPR013822">
    <property type="entry name" value="Signal_recog_particl_SRP54_hlx"/>
</dbReference>
<dbReference type="EMBL" id="FOOE01000001">
    <property type="protein sequence ID" value="SFF51192.1"/>
    <property type="molecule type" value="Genomic_DNA"/>
</dbReference>
<evidence type="ECO:0000256" key="3">
    <source>
        <dbReference type="ARBA" id="ARBA00022741"/>
    </source>
</evidence>
<dbReference type="InterPro" id="IPR000897">
    <property type="entry name" value="SRP54_GTPase_dom"/>
</dbReference>
<evidence type="ECO:0000256" key="1">
    <source>
        <dbReference type="ARBA" id="ARBA00022475"/>
    </source>
</evidence>
<evidence type="ECO:0000313" key="14">
    <source>
        <dbReference type="Proteomes" id="UP000246114"/>
    </source>
</evidence>
<feature type="binding site" evidence="9">
    <location>
        <begin position="192"/>
        <end position="196"/>
    </location>
    <ligand>
        <name>GTP</name>
        <dbReference type="ChEBI" id="CHEBI:37565"/>
    </ligand>
</feature>
<feature type="binding site" evidence="9">
    <location>
        <begin position="256"/>
        <end position="259"/>
    </location>
    <ligand>
        <name>GTP</name>
        <dbReference type="ChEBI" id="CHEBI:37565"/>
    </ligand>
</feature>
<keyword evidence="13" id="KW-1185">Reference proteome</keyword>
<dbReference type="InterPro" id="IPR036225">
    <property type="entry name" value="SRP/SRP_N"/>
</dbReference>
<comment type="function">
    <text evidence="9">Involved in targeting and insertion of nascent membrane proteins into the cytoplasmic membrane. Acts as a receptor for the complex formed by the signal recognition particle (SRP) and the ribosome-nascent chain (RNC).</text>
</comment>
<dbReference type="Pfam" id="PF00448">
    <property type="entry name" value="SRP54"/>
    <property type="match status" value="1"/>
</dbReference>
<keyword evidence="3 9" id="KW-0547">Nucleotide-binding</keyword>
<dbReference type="SUPFAM" id="SSF52540">
    <property type="entry name" value="P-loop containing nucleoside triphosphate hydrolases"/>
    <property type="match status" value="1"/>
</dbReference>
<proteinExistence type="inferred from homology"/>
<dbReference type="eggNOG" id="COG0552">
    <property type="taxonomic scope" value="Bacteria"/>
</dbReference>
<dbReference type="EC" id="3.6.5.4" evidence="9"/>
<keyword evidence="1 9" id="KW-1003">Cell membrane</keyword>
<keyword evidence="7 9" id="KW-0675">Receptor</keyword>
<dbReference type="SMART" id="SM00962">
    <property type="entry name" value="SRP54"/>
    <property type="match status" value="1"/>
</dbReference>
<dbReference type="EMBL" id="QAMZ01000036">
    <property type="protein sequence ID" value="PWL53510.1"/>
    <property type="molecule type" value="Genomic_DNA"/>
</dbReference>
<sequence length="303" mass="33213">MFGGFFDKLKSGLSKTRDTLTDKMNEVFNLAVTIDEDLYEELEEILITSDIGVDTSVEIIERLRKVIRDEKVNDPKEVKPCLKRVIVDMINEGVEEEGEETYPKAMLIIGVNGVGKTTSIGKIASQYKNHGKHVILAAADTFRAGAIDQLEVWANRSGVDIIKHNEGADPGAVVFDAISSFKAKKGDVLICDTAGRLHNKKNLMNELGKINKIIDRELQGVKKETLLVLDGTTGQNAVIQAKQFMEVCPIDGIVLTKLDGTAKGGVVISIKQELHIPVKYIGVGEGIDDLQKFDAKSFAEALF</sequence>
<dbReference type="GO" id="GO:0005525">
    <property type="term" value="F:GTP binding"/>
    <property type="evidence" value="ECO:0007669"/>
    <property type="project" value="UniProtKB-UniRule"/>
</dbReference>
<evidence type="ECO:0000256" key="8">
    <source>
        <dbReference type="ARBA" id="ARBA00048027"/>
    </source>
</evidence>
<dbReference type="InterPro" id="IPR003593">
    <property type="entry name" value="AAA+_ATPase"/>
</dbReference>
<dbReference type="CDD" id="cd17874">
    <property type="entry name" value="FtsY"/>
    <property type="match status" value="1"/>
</dbReference>
<dbReference type="Proteomes" id="UP000182135">
    <property type="component" value="Unassembled WGS sequence"/>
</dbReference>
<evidence type="ECO:0000313" key="12">
    <source>
        <dbReference type="EMBL" id="SFF51192.1"/>
    </source>
</evidence>
<evidence type="ECO:0000256" key="7">
    <source>
        <dbReference type="ARBA" id="ARBA00023170"/>
    </source>
</evidence>
<dbReference type="GO" id="GO:0005886">
    <property type="term" value="C:plasma membrane"/>
    <property type="evidence" value="ECO:0007669"/>
    <property type="project" value="UniProtKB-SubCell"/>
</dbReference>
<dbReference type="FunFam" id="3.40.50.300:FF:000053">
    <property type="entry name" value="Signal recognition particle receptor FtsY"/>
    <property type="match status" value="1"/>
</dbReference>
<dbReference type="PANTHER" id="PTHR43134">
    <property type="entry name" value="SIGNAL RECOGNITION PARTICLE RECEPTOR SUBUNIT ALPHA"/>
    <property type="match status" value="1"/>
</dbReference>
<keyword evidence="2 9" id="KW-0963">Cytoplasm</keyword>
<evidence type="ECO:0000256" key="6">
    <source>
        <dbReference type="ARBA" id="ARBA00023136"/>
    </source>
</evidence>
<dbReference type="NCBIfam" id="TIGR00064">
    <property type="entry name" value="ftsY"/>
    <property type="match status" value="1"/>
</dbReference>
<dbReference type="OrthoDB" id="9804720at2"/>
<comment type="subcellular location">
    <subcellularLocation>
        <location evidence="9">Cell membrane</location>
        <topology evidence="9">Peripheral membrane protein</topology>
        <orientation evidence="9">Cytoplasmic side</orientation>
    </subcellularLocation>
    <subcellularLocation>
        <location evidence="9">Cytoplasm</location>
    </subcellularLocation>
</comment>
<reference evidence="11 14" key="2">
    <citation type="submission" date="2018-03" db="EMBL/GenBank/DDBJ databases">
        <title>The uncultured portion of the human microbiome is neutrally assembled.</title>
        <authorList>
            <person name="Jeraldo P."/>
            <person name="Boardman L."/>
            <person name="White B.A."/>
            <person name="Nelson H."/>
            <person name="Goldenfeld N."/>
            <person name="Chia N."/>
        </authorList>
    </citation>
    <scope>NUCLEOTIDE SEQUENCE [LARGE SCALE GENOMIC DNA]</scope>
    <source>
        <strain evidence="11">CIM:MAG 903</strain>
    </source>
</reference>
<evidence type="ECO:0000256" key="5">
    <source>
        <dbReference type="ARBA" id="ARBA00023134"/>
    </source>
</evidence>
<dbReference type="HAMAP" id="MF_00920">
    <property type="entry name" value="FtsY"/>
    <property type="match status" value="1"/>
</dbReference>
<reference evidence="12 13" key="1">
    <citation type="submission" date="2016-10" db="EMBL/GenBank/DDBJ databases">
        <authorList>
            <person name="de Groot N.N."/>
        </authorList>
    </citation>
    <scope>NUCLEOTIDE SEQUENCE [LARGE SCALE GENOMIC DNA]</scope>
    <source>
        <strain evidence="12 13">NLAE-zl-G419</strain>
    </source>
</reference>
<dbReference type="GO" id="GO:0005047">
    <property type="term" value="F:signal recognition particle binding"/>
    <property type="evidence" value="ECO:0007669"/>
    <property type="project" value="TreeGrafter"/>
</dbReference>
<keyword evidence="4 9" id="KW-0378">Hydrolase</keyword>
<evidence type="ECO:0000256" key="2">
    <source>
        <dbReference type="ARBA" id="ARBA00022490"/>
    </source>
</evidence>
<gene>
    <name evidence="9" type="primary">ftsY</name>
    <name evidence="11" type="ORF">DBY38_07200</name>
    <name evidence="12" type="ORF">SAMN04487885_101257</name>
</gene>
<dbReference type="GeneID" id="90544635"/>
<dbReference type="InterPro" id="IPR027417">
    <property type="entry name" value="P-loop_NTPase"/>
</dbReference>
<dbReference type="SUPFAM" id="SSF47364">
    <property type="entry name" value="Domain of the SRP/SRP receptor G-proteins"/>
    <property type="match status" value="1"/>
</dbReference>
<dbReference type="RefSeq" id="WP_027638134.1">
    <property type="nucleotide sequence ID" value="NZ_BAAACD010000019.1"/>
</dbReference>
<dbReference type="SMART" id="SM00963">
    <property type="entry name" value="SRP54_N"/>
    <property type="match status" value="1"/>
</dbReference>
<accession>A0A1I2J8R9</accession>
<dbReference type="PANTHER" id="PTHR43134:SF1">
    <property type="entry name" value="SIGNAL RECOGNITION PARTICLE RECEPTOR SUBUNIT ALPHA"/>
    <property type="match status" value="1"/>
</dbReference>
<feature type="domain" description="SRP54-type proteins GTP-binding" evidence="10">
    <location>
        <begin position="277"/>
        <end position="290"/>
    </location>
</feature>